<evidence type="ECO:0000256" key="5">
    <source>
        <dbReference type="SAM" id="Phobius"/>
    </source>
</evidence>
<organism evidence="7 8">
    <name type="scientific">Solimonas marina</name>
    <dbReference type="NCBI Taxonomy" id="2714601"/>
    <lineage>
        <taxon>Bacteria</taxon>
        <taxon>Pseudomonadati</taxon>
        <taxon>Pseudomonadota</taxon>
        <taxon>Gammaproteobacteria</taxon>
        <taxon>Nevskiales</taxon>
        <taxon>Nevskiaceae</taxon>
        <taxon>Solimonas</taxon>
    </lineage>
</organism>
<evidence type="ECO:0000256" key="2">
    <source>
        <dbReference type="ARBA" id="ARBA00022692"/>
    </source>
</evidence>
<keyword evidence="3 5" id="KW-1133">Transmembrane helix</keyword>
<comment type="caution">
    <text evidence="7">The sequence shown here is derived from an EMBL/GenBank/DDBJ whole genome shotgun (WGS) entry which is preliminary data.</text>
</comment>
<name>A0A969WAP8_9GAMM</name>
<dbReference type="RefSeq" id="WP_168149026.1">
    <property type="nucleotide sequence ID" value="NZ_JAAVXB010000009.1"/>
</dbReference>
<evidence type="ECO:0000259" key="6">
    <source>
        <dbReference type="Pfam" id="PF00520"/>
    </source>
</evidence>
<feature type="transmembrane region" description="Helical" evidence="5">
    <location>
        <begin position="12"/>
        <end position="33"/>
    </location>
</feature>
<dbReference type="InterPro" id="IPR027359">
    <property type="entry name" value="Volt_channel_dom_sf"/>
</dbReference>
<evidence type="ECO:0000256" key="1">
    <source>
        <dbReference type="ARBA" id="ARBA00004141"/>
    </source>
</evidence>
<feature type="domain" description="Ion transport" evidence="6">
    <location>
        <begin position="15"/>
        <end position="113"/>
    </location>
</feature>
<proteinExistence type="predicted"/>
<evidence type="ECO:0000313" key="7">
    <source>
        <dbReference type="EMBL" id="NKF23702.1"/>
    </source>
</evidence>
<gene>
    <name evidence="7" type="ORF">G7Y82_15395</name>
</gene>
<dbReference type="InterPro" id="IPR005821">
    <property type="entry name" value="Ion_trans_dom"/>
</dbReference>
<dbReference type="EMBL" id="JAAVXB010000009">
    <property type="protein sequence ID" value="NKF23702.1"/>
    <property type="molecule type" value="Genomic_DNA"/>
</dbReference>
<keyword evidence="2 5" id="KW-0812">Transmembrane</keyword>
<evidence type="ECO:0000256" key="4">
    <source>
        <dbReference type="ARBA" id="ARBA00023136"/>
    </source>
</evidence>
<dbReference type="GO" id="GO:0016020">
    <property type="term" value="C:membrane"/>
    <property type="evidence" value="ECO:0007669"/>
    <property type="project" value="UniProtKB-SubCell"/>
</dbReference>
<feature type="transmembrane region" description="Helical" evidence="5">
    <location>
        <begin position="45"/>
        <end position="64"/>
    </location>
</feature>
<evidence type="ECO:0000256" key="3">
    <source>
        <dbReference type="ARBA" id="ARBA00022989"/>
    </source>
</evidence>
<keyword evidence="8" id="KW-1185">Reference proteome</keyword>
<reference evidence="7" key="1">
    <citation type="submission" date="2020-03" db="EMBL/GenBank/DDBJ databases">
        <title>Solimonas marina sp. nov., isolated from deep seawater of the Pacific Ocean.</title>
        <authorList>
            <person name="Liu X."/>
            <person name="Lai Q."/>
            <person name="Sun F."/>
            <person name="Gai Y."/>
            <person name="Li G."/>
            <person name="Shao Z."/>
        </authorList>
    </citation>
    <scope>NUCLEOTIDE SEQUENCE</scope>
    <source>
        <strain evidence="7">C16B3</strain>
    </source>
</reference>
<keyword evidence="4 5" id="KW-0472">Membrane</keyword>
<comment type="subcellular location">
    <subcellularLocation>
        <location evidence="1">Membrane</location>
        <topology evidence="1">Multi-pass membrane protein</topology>
    </subcellularLocation>
</comment>
<protein>
    <submittedName>
        <fullName evidence="7">Ion transporter</fullName>
    </submittedName>
</protein>
<dbReference type="Gene3D" id="1.20.120.350">
    <property type="entry name" value="Voltage-gated potassium channels. Chain C"/>
    <property type="match status" value="1"/>
</dbReference>
<dbReference type="Proteomes" id="UP000653472">
    <property type="component" value="Unassembled WGS sequence"/>
</dbReference>
<sequence length="252" mass="29234">MHEHQRTSERRRIAIIDWVMLILALASIALLGYDTWGPATEAQEHWIVIGDLAFCAIFFVEFMWRWRRARWELAFLKRNWYEILGMIPAAHPALRAFRLFRVVRVIVMFSRLGAAADRALGEDFTYLFVNRFKNAIVESISDAVTVAVLDEVAEVLVHGTYTRNVSKALRENQGSLRNMMFEKLREDPKAGRLSRLPFYKDISEAVVDAGFRIVEEVLSDPRTDELVADILRENVKQLRDAVYLNNRYGQSR</sequence>
<dbReference type="GO" id="GO:0005216">
    <property type="term" value="F:monoatomic ion channel activity"/>
    <property type="evidence" value="ECO:0007669"/>
    <property type="project" value="InterPro"/>
</dbReference>
<dbReference type="SUPFAM" id="SSF81324">
    <property type="entry name" value="Voltage-gated potassium channels"/>
    <property type="match status" value="1"/>
</dbReference>
<evidence type="ECO:0000313" key="8">
    <source>
        <dbReference type="Proteomes" id="UP000653472"/>
    </source>
</evidence>
<dbReference type="Pfam" id="PF00520">
    <property type="entry name" value="Ion_trans"/>
    <property type="match status" value="1"/>
</dbReference>
<dbReference type="AlphaFoldDB" id="A0A969WAP8"/>
<accession>A0A969WAP8</accession>